<keyword evidence="3" id="KW-1185">Reference proteome</keyword>
<reference evidence="2 3" key="1">
    <citation type="journal article" date="2023" name="Commun. Biol.">
        <title>Genome analysis of Parmales, the sister group of diatoms, reveals the evolutionary specialization of diatoms from phago-mixotrophs to photoautotrophs.</title>
        <authorList>
            <person name="Ban H."/>
            <person name="Sato S."/>
            <person name="Yoshikawa S."/>
            <person name="Yamada K."/>
            <person name="Nakamura Y."/>
            <person name="Ichinomiya M."/>
            <person name="Sato N."/>
            <person name="Blanc-Mathieu R."/>
            <person name="Endo H."/>
            <person name="Kuwata A."/>
            <person name="Ogata H."/>
        </authorList>
    </citation>
    <scope>NUCLEOTIDE SEQUENCE [LARGE SCALE GENOMIC DNA]</scope>
</reference>
<evidence type="ECO:0008006" key="4">
    <source>
        <dbReference type="Google" id="ProtNLM"/>
    </source>
</evidence>
<evidence type="ECO:0000313" key="3">
    <source>
        <dbReference type="Proteomes" id="UP001165060"/>
    </source>
</evidence>
<evidence type="ECO:0000256" key="1">
    <source>
        <dbReference type="SAM" id="MobiDB-lite"/>
    </source>
</evidence>
<comment type="caution">
    <text evidence="2">The sequence shown here is derived from an EMBL/GenBank/DDBJ whole genome shotgun (WGS) entry which is preliminary data.</text>
</comment>
<proteinExistence type="predicted"/>
<feature type="compositionally biased region" description="Acidic residues" evidence="1">
    <location>
        <begin position="233"/>
        <end position="244"/>
    </location>
</feature>
<evidence type="ECO:0000313" key="2">
    <source>
        <dbReference type="EMBL" id="GMI19830.1"/>
    </source>
</evidence>
<protein>
    <recommendedName>
        <fullName evidence="4">Glycosyltransferase family 25 protein</fullName>
    </recommendedName>
</protein>
<gene>
    <name evidence="2" type="ORF">TeGR_g9933</name>
</gene>
<sequence length="244" mass="26183">MDRPNRSRGRQVQAVDGASLPQPPASSKYWNAGAAGCLQSHLRALRRARDEGLPHVVVFEDDLRVAPDAMETLASVLPGLPADWDMLYLGGNHVSFPSPSPPPLLGKRAGEARELADFGARLGPGLRRLANTLTTHAYAVHERAYDGLIALLEGARGTPVDALYVRYQEKHKVAGLVPGVASQNYGYLDILSQALRIGDVVMVKKIEGAGHGRIVKSRLAERGLGGGTLGADSDSDEEGDDDYW</sequence>
<accession>A0ABQ6M5E6</accession>
<organism evidence="2 3">
    <name type="scientific">Tetraparma gracilis</name>
    <dbReference type="NCBI Taxonomy" id="2962635"/>
    <lineage>
        <taxon>Eukaryota</taxon>
        <taxon>Sar</taxon>
        <taxon>Stramenopiles</taxon>
        <taxon>Ochrophyta</taxon>
        <taxon>Bolidophyceae</taxon>
        <taxon>Parmales</taxon>
        <taxon>Triparmaceae</taxon>
        <taxon>Tetraparma</taxon>
    </lineage>
</organism>
<name>A0ABQ6M5E6_9STRA</name>
<dbReference type="EMBL" id="BRYB01001177">
    <property type="protein sequence ID" value="GMI19830.1"/>
    <property type="molecule type" value="Genomic_DNA"/>
</dbReference>
<feature type="region of interest" description="Disordered" evidence="1">
    <location>
        <begin position="224"/>
        <end position="244"/>
    </location>
</feature>
<feature type="region of interest" description="Disordered" evidence="1">
    <location>
        <begin position="1"/>
        <end position="26"/>
    </location>
</feature>
<dbReference type="Proteomes" id="UP001165060">
    <property type="component" value="Unassembled WGS sequence"/>
</dbReference>